<dbReference type="RefSeq" id="WP_210058794.1">
    <property type="nucleotide sequence ID" value="NZ_BAAAMH010000042.1"/>
</dbReference>
<name>A0ABS4ZD04_9ACTN</name>
<evidence type="ECO:0000313" key="1">
    <source>
        <dbReference type="EMBL" id="MBP2418894.1"/>
    </source>
</evidence>
<dbReference type="Gene3D" id="3.80.10.10">
    <property type="entry name" value="Ribonuclease Inhibitor"/>
    <property type="match status" value="1"/>
</dbReference>
<dbReference type="SUPFAM" id="SSF52058">
    <property type="entry name" value="L domain-like"/>
    <property type="match status" value="1"/>
</dbReference>
<proteinExistence type="predicted"/>
<organism evidence="1 2">
    <name type="scientific">Microlunatus capsulatus</name>
    <dbReference type="NCBI Taxonomy" id="99117"/>
    <lineage>
        <taxon>Bacteria</taxon>
        <taxon>Bacillati</taxon>
        <taxon>Actinomycetota</taxon>
        <taxon>Actinomycetes</taxon>
        <taxon>Propionibacteriales</taxon>
        <taxon>Propionibacteriaceae</taxon>
        <taxon>Microlunatus</taxon>
    </lineage>
</organism>
<comment type="caution">
    <text evidence="1">The sequence shown here is derived from an EMBL/GenBank/DDBJ whole genome shotgun (WGS) entry which is preliminary data.</text>
</comment>
<accession>A0ABS4ZD04</accession>
<protein>
    <submittedName>
        <fullName evidence="1">Leucine-rich repeat (LRR) protein</fullName>
    </submittedName>
</protein>
<dbReference type="Proteomes" id="UP000758168">
    <property type="component" value="Unassembled WGS sequence"/>
</dbReference>
<dbReference type="InterPro" id="IPR032675">
    <property type="entry name" value="LRR_dom_sf"/>
</dbReference>
<reference evidence="1 2" key="1">
    <citation type="submission" date="2021-03" db="EMBL/GenBank/DDBJ databases">
        <title>Sequencing the genomes of 1000 actinobacteria strains.</title>
        <authorList>
            <person name="Klenk H.-P."/>
        </authorList>
    </citation>
    <scope>NUCLEOTIDE SEQUENCE [LARGE SCALE GENOMIC DNA]</scope>
    <source>
        <strain evidence="1 2">DSM 12936</strain>
    </source>
</reference>
<dbReference type="EMBL" id="JAGIOB010000001">
    <property type="protein sequence ID" value="MBP2418894.1"/>
    <property type="molecule type" value="Genomic_DNA"/>
</dbReference>
<keyword evidence="2" id="KW-1185">Reference proteome</keyword>
<gene>
    <name evidence="1" type="ORF">JOF54_003816</name>
</gene>
<sequence>MFDEQDAEGRREIRSPLRPYMLTPLGEHHHAVQFTSALTTDEYKQVATLLEPHPTVELRVYDSIDESIRDLDFLQHFPTVRYFAADSLYTRLDSIDGLGYLQDLQGLVLDKPSKSTLSPAALRHLPHLNDLYLNGPARDLEVIAELTNLQVLTLRSITLPDLSILSTLKRLWRLTLEYGGTNHLDKLGEIQGLQQLEMTRVRALSDLSPISDATSLQFLSLIDQQQVTSLPDLSALTQLEMIWLENLRGLTDLRPLLTAPALRYLSLEGSHLEPDHIKPLSQHRTLTHAGIGLSSIKKSQAARSLLTVKSIEAVDLPPREVPRT</sequence>
<evidence type="ECO:0000313" key="2">
    <source>
        <dbReference type="Proteomes" id="UP000758168"/>
    </source>
</evidence>